<evidence type="ECO:0000256" key="5">
    <source>
        <dbReference type="ARBA" id="ARBA00022692"/>
    </source>
</evidence>
<feature type="transmembrane region" description="Helical" evidence="8">
    <location>
        <begin position="318"/>
        <end position="337"/>
    </location>
</feature>
<evidence type="ECO:0000256" key="6">
    <source>
        <dbReference type="ARBA" id="ARBA00022989"/>
    </source>
</evidence>
<reference evidence="10" key="1">
    <citation type="journal article" date="2019" name="Int. J. Syst. Evol. Microbiol.">
        <title>The Global Catalogue of Microorganisms (GCM) 10K type strain sequencing project: providing services to taxonomists for standard genome sequencing and annotation.</title>
        <authorList>
            <consortium name="The Broad Institute Genomics Platform"/>
            <consortium name="The Broad Institute Genome Sequencing Center for Infectious Disease"/>
            <person name="Wu L."/>
            <person name="Ma J."/>
        </authorList>
    </citation>
    <scope>NUCLEOTIDE SEQUENCE [LARGE SCALE GENOMIC DNA]</scope>
    <source>
        <strain evidence="10">TISTR 2562</strain>
    </source>
</reference>
<evidence type="ECO:0000256" key="3">
    <source>
        <dbReference type="ARBA" id="ARBA00022676"/>
    </source>
</evidence>
<keyword evidence="3 9" id="KW-0328">Glycosyltransferase</keyword>
<gene>
    <name evidence="9" type="ORF">ACFSUD_11185</name>
</gene>
<keyword evidence="5 8" id="KW-0812">Transmembrane</keyword>
<evidence type="ECO:0000256" key="1">
    <source>
        <dbReference type="ARBA" id="ARBA00004651"/>
    </source>
</evidence>
<protein>
    <submittedName>
        <fullName evidence="9">ArnT family glycosyltransferase</fullName>
        <ecNumber evidence="9">2.4.-.-</ecNumber>
    </submittedName>
</protein>
<accession>A0ABW5U3Z7</accession>
<dbReference type="GO" id="GO:0016757">
    <property type="term" value="F:glycosyltransferase activity"/>
    <property type="evidence" value="ECO:0007669"/>
    <property type="project" value="UniProtKB-KW"/>
</dbReference>
<feature type="transmembrane region" description="Helical" evidence="8">
    <location>
        <begin position="293"/>
        <end position="312"/>
    </location>
</feature>
<dbReference type="EC" id="2.4.-.-" evidence="9"/>
<evidence type="ECO:0000313" key="9">
    <source>
        <dbReference type="EMBL" id="MFD2740137.1"/>
    </source>
</evidence>
<keyword evidence="10" id="KW-1185">Reference proteome</keyword>
<organism evidence="9 10">
    <name type="scientific">Sulfitobacter aestuarii</name>
    <dbReference type="NCBI Taxonomy" id="2161676"/>
    <lineage>
        <taxon>Bacteria</taxon>
        <taxon>Pseudomonadati</taxon>
        <taxon>Pseudomonadota</taxon>
        <taxon>Alphaproteobacteria</taxon>
        <taxon>Rhodobacterales</taxon>
        <taxon>Roseobacteraceae</taxon>
        <taxon>Sulfitobacter</taxon>
    </lineage>
</organism>
<feature type="transmembrane region" description="Helical" evidence="8">
    <location>
        <begin position="357"/>
        <end position="375"/>
    </location>
</feature>
<comment type="caution">
    <text evidence="9">The sequence shown here is derived from an EMBL/GenBank/DDBJ whole genome shotgun (WGS) entry which is preliminary data.</text>
</comment>
<dbReference type="Proteomes" id="UP001597474">
    <property type="component" value="Unassembled WGS sequence"/>
</dbReference>
<feature type="transmembrane region" description="Helical" evidence="8">
    <location>
        <begin position="270"/>
        <end position="286"/>
    </location>
</feature>
<sequence length="541" mass="59961">MTQPISGLDGHTQNVTPALSGTVVFALGLFVVAVALRLTQLDGAIYYDEYYHLLAATSRSQDGSLDIYQGAYTRAPLYTIFTSWVFDLTGGPDVAMARLPNVLFGALLAVGVSIWTRCIAGPLAGWIVALCVIFWPNGIYLSQLVRFYALHGLIFFVGAIAAYDLFRPDATTARRLLMLLLSGTMMFLALQFQDSTLVGAMAIALWAALTVLLPLLLRQSRGLIFGVLAALLVLAVAGFATGMVQDSWAAYRSSPWDRDPTGYHRALRDLYPVLWPLTPVIAVFAIHDRLRPAGFCAFIAAFGLLAHSFAGVQNIRHIYYLSPFLFALWAMGLQAVLPPILRRIRNAIAGIVGNGRARALTGFVLIGVLLFAMFAQSAVMQTFKDVIGGALHREPQAQFDEVFAVLDDYDGEDRVIVVTNDMETIYHRGRFDLTYSRNWLPEMGEVEFATDPRNGRPLISTEESLGMVVQAYPSGLFLAPRSWWSDWFGYNDVIPFLAAFNQPNVEWSIEKLERMVLLRWTTDPVMQDPQLADVREKIAAE</sequence>
<evidence type="ECO:0000313" key="10">
    <source>
        <dbReference type="Proteomes" id="UP001597474"/>
    </source>
</evidence>
<evidence type="ECO:0000256" key="7">
    <source>
        <dbReference type="ARBA" id="ARBA00023136"/>
    </source>
</evidence>
<feature type="transmembrane region" description="Helical" evidence="8">
    <location>
        <begin position="102"/>
        <end position="135"/>
    </location>
</feature>
<feature type="transmembrane region" description="Helical" evidence="8">
    <location>
        <begin position="147"/>
        <end position="166"/>
    </location>
</feature>
<feature type="transmembrane region" description="Helical" evidence="8">
    <location>
        <begin position="223"/>
        <end position="244"/>
    </location>
</feature>
<dbReference type="InterPro" id="IPR050297">
    <property type="entry name" value="LipidA_mod_glycosyltrf_83"/>
</dbReference>
<feature type="transmembrane region" description="Helical" evidence="8">
    <location>
        <begin position="18"/>
        <end position="36"/>
    </location>
</feature>
<proteinExistence type="predicted"/>
<evidence type="ECO:0000256" key="4">
    <source>
        <dbReference type="ARBA" id="ARBA00022679"/>
    </source>
</evidence>
<keyword evidence="7 8" id="KW-0472">Membrane</keyword>
<dbReference type="PANTHER" id="PTHR33908:SF3">
    <property type="entry name" value="UNDECAPRENYL PHOSPHATE-ALPHA-4-AMINO-4-DEOXY-L-ARABINOSE ARABINOSYL TRANSFERASE"/>
    <property type="match status" value="1"/>
</dbReference>
<evidence type="ECO:0000256" key="2">
    <source>
        <dbReference type="ARBA" id="ARBA00022475"/>
    </source>
</evidence>
<comment type="subcellular location">
    <subcellularLocation>
        <location evidence="1">Cell membrane</location>
        <topology evidence="1">Multi-pass membrane protein</topology>
    </subcellularLocation>
</comment>
<keyword evidence="6 8" id="KW-1133">Transmembrane helix</keyword>
<dbReference type="PANTHER" id="PTHR33908">
    <property type="entry name" value="MANNOSYLTRANSFERASE YKCB-RELATED"/>
    <property type="match status" value="1"/>
</dbReference>
<dbReference type="EMBL" id="JBHUMP010000008">
    <property type="protein sequence ID" value="MFD2740137.1"/>
    <property type="molecule type" value="Genomic_DNA"/>
</dbReference>
<keyword evidence="2" id="KW-1003">Cell membrane</keyword>
<dbReference type="RefSeq" id="WP_386374403.1">
    <property type="nucleotide sequence ID" value="NZ_JBHUMP010000008.1"/>
</dbReference>
<feature type="transmembrane region" description="Helical" evidence="8">
    <location>
        <begin position="173"/>
        <end position="192"/>
    </location>
</feature>
<feature type="transmembrane region" description="Helical" evidence="8">
    <location>
        <begin position="198"/>
        <end position="216"/>
    </location>
</feature>
<evidence type="ECO:0000256" key="8">
    <source>
        <dbReference type="SAM" id="Phobius"/>
    </source>
</evidence>
<name>A0ABW5U3Z7_9RHOB</name>
<keyword evidence="4 9" id="KW-0808">Transferase</keyword>